<dbReference type="Proteomes" id="UP000887013">
    <property type="component" value="Unassembled WGS sequence"/>
</dbReference>
<proteinExistence type="predicted"/>
<keyword evidence="3" id="KW-1185">Reference proteome</keyword>
<evidence type="ECO:0000313" key="2">
    <source>
        <dbReference type="EMBL" id="GFU28267.1"/>
    </source>
</evidence>
<dbReference type="EMBL" id="BMAW01128974">
    <property type="protein sequence ID" value="GFU28267.1"/>
    <property type="molecule type" value="Genomic_DNA"/>
</dbReference>
<organism evidence="1 3">
    <name type="scientific">Nephila pilipes</name>
    <name type="common">Giant wood spider</name>
    <name type="synonym">Nephila maculata</name>
    <dbReference type="NCBI Taxonomy" id="299642"/>
    <lineage>
        <taxon>Eukaryota</taxon>
        <taxon>Metazoa</taxon>
        <taxon>Ecdysozoa</taxon>
        <taxon>Arthropoda</taxon>
        <taxon>Chelicerata</taxon>
        <taxon>Arachnida</taxon>
        <taxon>Araneae</taxon>
        <taxon>Araneomorphae</taxon>
        <taxon>Entelegynae</taxon>
        <taxon>Araneoidea</taxon>
        <taxon>Nephilidae</taxon>
        <taxon>Nephila</taxon>
    </lineage>
</organism>
<comment type="caution">
    <text evidence="1">The sequence shown here is derived from an EMBL/GenBank/DDBJ whole genome shotgun (WGS) entry which is preliminary data.</text>
</comment>
<gene>
    <name evidence="1" type="ORF">NPIL_38201</name>
    <name evidence="2" type="ORF">NPIL_434351</name>
</gene>
<reference evidence="1" key="1">
    <citation type="submission" date="2020-08" db="EMBL/GenBank/DDBJ databases">
        <title>Multicomponent nature underlies the extraordinary mechanical properties of spider dragline silk.</title>
        <authorList>
            <person name="Kono N."/>
            <person name="Nakamura H."/>
            <person name="Mori M."/>
            <person name="Yoshida Y."/>
            <person name="Ohtoshi R."/>
            <person name="Malay A.D."/>
            <person name="Moran D.A.P."/>
            <person name="Tomita M."/>
            <person name="Numata K."/>
            <person name="Arakawa K."/>
        </authorList>
    </citation>
    <scope>NUCLEOTIDE SEQUENCE</scope>
</reference>
<evidence type="ECO:0000313" key="3">
    <source>
        <dbReference type="Proteomes" id="UP000887013"/>
    </source>
</evidence>
<name>A0A8X6TRS8_NEPPI</name>
<sequence length="101" mass="11888">MKEEYGSLAIYNLLHLIQPIPIRRHLKDKPNCEHLQTKERLHPYRLLMYIYTYAKMKRRRESGKWWELSSWTFAHSAAIKIAHPDRTGQTVGRGGGGRDGR</sequence>
<dbReference type="AlphaFoldDB" id="A0A8X6TRS8"/>
<dbReference type="EMBL" id="BMAW01016389">
    <property type="protein sequence ID" value="GFT48810.1"/>
    <property type="molecule type" value="Genomic_DNA"/>
</dbReference>
<accession>A0A8X6TRS8</accession>
<protein>
    <submittedName>
        <fullName evidence="1">Uncharacterized protein</fullName>
    </submittedName>
</protein>
<evidence type="ECO:0000313" key="1">
    <source>
        <dbReference type="EMBL" id="GFT48810.1"/>
    </source>
</evidence>